<feature type="compositionally biased region" description="Basic and acidic residues" evidence="3">
    <location>
        <begin position="321"/>
        <end position="332"/>
    </location>
</feature>
<evidence type="ECO:0000256" key="2">
    <source>
        <dbReference type="ARBA" id="ARBA00023002"/>
    </source>
</evidence>
<dbReference type="EMBL" id="JAZHOF010000003">
    <property type="protein sequence ID" value="MEJ8571667.1"/>
    <property type="molecule type" value="Genomic_DNA"/>
</dbReference>
<evidence type="ECO:0000256" key="1">
    <source>
        <dbReference type="ARBA" id="ARBA00006484"/>
    </source>
</evidence>
<dbReference type="PANTHER" id="PTHR24320:SF152">
    <property type="entry name" value="SHORT-CHAIN DEHYDROGENASE_REDUCTASE FAMILY PROTEIN"/>
    <property type="match status" value="1"/>
</dbReference>
<keyword evidence="5" id="KW-1185">Reference proteome</keyword>
<name>A0AAW9RHJ5_9HYPH</name>
<dbReference type="RefSeq" id="WP_340329363.1">
    <property type="nucleotide sequence ID" value="NZ_JAZHOF010000003.1"/>
</dbReference>
<dbReference type="SUPFAM" id="SSF51735">
    <property type="entry name" value="NAD(P)-binding Rossmann-fold domains"/>
    <property type="match status" value="1"/>
</dbReference>
<dbReference type="GO" id="GO:0016491">
    <property type="term" value="F:oxidoreductase activity"/>
    <property type="evidence" value="ECO:0007669"/>
    <property type="project" value="UniProtKB-KW"/>
</dbReference>
<comment type="similarity">
    <text evidence="1">Belongs to the short-chain dehydrogenases/reductases (SDR) family.</text>
</comment>
<dbReference type="PANTHER" id="PTHR24320">
    <property type="entry name" value="RETINOL DEHYDROGENASE"/>
    <property type="match status" value="1"/>
</dbReference>
<dbReference type="Proteomes" id="UP001378188">
    <property type="component" value="Unassembled WGS sequence"/>
</dbReference>
<comment type="caution">
    <text evidence="4">The sequence shown here is derived from an EMBL/GenBank/DDBJ whole genome shotgun (WGS) entry which is preliminary data.</text>
</comment>
<feature type="region of interest" description="Disordered" evidence="3">
    <location>
        <begin position="312"/>
        <end position="332"/>
    </location>
</feature>
<sequence length="332" mass="35471">MPSALITGGHAGIGYSCARHLASHYKWDLVLAGRSPRRMQQVAGELHRDFGIKVTNLHLDTSSLKSVREAAAHVARLRHNGQIGGLDAVLCNAGGRFDGPIAYSADGHELTFATNCLGHFLLVNLLQDIIEDDGRFVFTASGTHDPDTADGKMVGAVVEPDAKALASIGKAGTASVSAGKRYSTSKLCNILNAYELHRRLRASGRSVSSIAFDPGSVPGTGFLRGMPVAVQWLSKTALLRWIFKRRGITMGSLDFSGASLARLAADPGFADASGKYYQSNNGTLAETRSSTLSYDEARAAKLWAQMEELAGLHPNDDCNQQDDRREAGRSSG</sequence>
<dbReference type="PRINTS" id="PR00081">
    <property type="entry name" value="GDHRDH"/>
</dbReference>
<reference evidence="4 5" key="1">
    <citation type="submission" date="2024-02" db="EMBL/GenBank/DDBJ databases">
        <title>Genome analysis and characterization of Microbaculum marinisediminis sp. nov., isolated from marine sediment.</title>
        <authorList>
            <person name="Du Z.-J."/>
            <person name="Ye Y.-Q."/>
            <person name="Zhang Z.-R."/>
            <person name="Yuan S.-M."/>
            <person name="Zhang X.-Y."/>
        </authorList>
    </citation>
    <scope>NUCLEOTIDE SEQUENCE [LARGE SCALE GENOMIC DNA]</scope>
    <source>
        <strain evidence="4 5">SDUM1044001</strain>
    </source>
</reference>
<evidence type="ECO:0000313" key="5">
    <source>
        <dbReference type="Proteomes" id="UP001378188"/>
    </source>
</evidence>
<dbReference type="AlphaFoldDB" id="A0AAW9RHJ5"/>
<organism evidence="4 5">
    <name type="scientific">Microbaculum marinum</name>
    <dbReference type="NCBI Taxonomy" id="1764581"/>
    <lineage>
        <taxon>Bacteria</taxon>
        <taxon>Pseudomonadati</taxon>
        <taxon>Pseudomonadota</taxon>
        <taxon>Alphaproteobacteria</taxon>
        <taxon>Hyphomicrobiales</taxon>
        <taxon>Tepidamorphaceae</taxon>
        <taxon>Microbaculum</taxon>
    </lineage>
</organism>
<dbReference type="Gene3D" id="3.40.50.720">
    <property type="entry name" value="NAD(P)-binding Rossmann-like Domain"/>
    <property type="match status" value="1"/>
</dbReference>
<dbReference type="InterPro" id="IPR002347">
    <property type="entry name" value="SDR_fam"/>
</dbReference>
<dbReference type="InterPro" id="IPR036291">
    <property type="entry name" value="NAD(P)-bd_dom_sf"/>
</dbReference>
<keyword evidence="2" id="KW-0560">Oxidoreductase</keyword>
<proteinExistence type="inferred from homology"/>
<protein>
    <submittedName>
        <fullName evidence="4">SDR family NAD(P)-dependent oxidoreductase</fullName>
    </submittedName>
</protein>
<dbReference type="Pfam" id="PF00106">
    <property type="entry name" value="adh_short"/>
    <property type="match status" value="1"/>
</dbReference>
<accession>A0AAW9RHJ5</accession>
<evidence type="ECO:0000313" key="4">
    <source>
        <dbReference type="EMBL" id="MEJ8571667.1"/>
    </source>
</evidence>
<evidence type="ECO:0000256" key="3">
    <source>
        <dbReference type="SAM" id="MobiDB-lite"/>
    </source>
</evidence>
<gene>
    <name evidence="4" type="ORF">V3328_09305</name>
</gene>